<organism evidence="3 4">
    <name type="scientific">Parascaris equorum</name>
    <name type="common">Equine roundworm</name>
    <dbReference type="NCBI Taxonomy" id="6256"/>
    <lineage>
        <taxon>Eukaryota</taxon>
        <taxon>Metazoa</taxon>
        <taxon>Ecdysozoa</taxon>
        <taxon>Nematoda</taxon>
        <taxon>Chromadorea</taxon>
        <taxon>Rhabditida</taxon>
        <taxon>Spirurina</taxon>
        <taxon>Ascaridomorpha</taxon>
        <taxon>Ascaridoidea</taxon>
        <taxon>Ascarididae</taxon>
        <taxon>Parascaris</taxon>
    </lineage>
</organism>
<dbReference type="PROSITE" id="PS50404">
    <property type="entry name" value="GST_NTER"/>
    <property type="match status" value="1"/>
</dbReference>
<dbReference type="AlphaFoldDB" id="A0A914R385"/>
<dbReference type="GO" id="GO:0004364">
    <property type="term" value="F:glutathione transferase activity"/>
    <property type="evidence" value="ECO:0007669"/>
    <property type="project" value="TreeGrafter"/>
</dbReference>
<proteinExistence type="inferred from homology"/>
<dbReference type="GO" id="GO:0045174">
    <property type="term" value="F:glutathione dehydrogenase (ascorbate) activity"/>
    <property type="evidence" value="ECO:0007669"/>
    <property type="project" value="TreeGrafter"/>
</dbReference>
<protein>
    <submittedName>
        <fullName evidence="4">GST N-terminal domain-containing protein</fullName>
    </submittedName>
</protein>
<evidence type="ECO:0000256" key="1">
    <source>
        <dbReference type="ARBA" id="ARBA00011067"/>
    </source>
</evidence>
<evidence type="ECO:0000313" key="3">
    <source>
        <dbReference type="Proteomes" id="UP000887564"/>
    </source>
</evidence>
<dbReference type="InterPro" id="IPR050983">
    <property type="entry name" value="GST_Omega/HSP26"/>
</dbReference>
<comment type="similarity">
    <text evidence="1">Belongs to the GST superfamily. Omega family.</text>
</comment>
<dbReference type="GO" id="GO:0006749">
    <property type="term" value="P:glutathione metabolic process"/>
    <property type="evidence" value="ECO:0007669"/>
    <property type="project" value="TreeGrafter"/>
</dbReference>
<dbReference type="PANTHER" id="PTHR43968:SF9">
    <property type="entry name" value="GLUTATHIONE S-TRANSFERASE"/>
    <property type="match status" value="1"/>
</dbReference>
<dbReference type="PANTHER" id="PTHR43968">
    <property type="match status" value="1"/>
</dbReference>
<dbReference type="Gene3D" id="3.40.30.10">
    <property type="entry name" value="Glutaredoxin"/>
    <property type="match status" value="1"/>
</dbReference>
<feature type="domain" description="GST N-terminal" evidence="2">
    <location>
        <begin position="79"/>
        <end position="162"/>
    </location>
</feature>
<reference evidence="4" key="1">
    <citation type="submission" date="2022-11" db="UniProtKB">
        <authorList>
            <consortium name="WormBaseParasite"/>
        </authorList>
    </citation>
    <scope>IDENTIFICATION</scope>
</reference>
<dbReference type="Proteomes" id="UP000887564">
    <property type="component" value="Unplaced"/>
</dbReference>
<dbReference type="GO" id="GO:0005737">
    <property type="term" value="C:cytoplasm"/>
    <property type="evidence" value="ECO:0007669"/>
    <property type="project" value="TreeGrafter"/>
</dbReference>
<keyword evidence="3" id="KW-1185">Reference proteome</keyword>
<accession>A0A914R385</accession>
<evidence type="ECO:0000313" key="4">
    <source>
        <dbReference type="WBParaSite" id="PEQ_0000072301-mRNA-1"/>
    </source>
</evidence>
<sequence length="162" mass="17989">MFVCLNANGYAKQNKYNIMHSYTSTVPAAMSQQKTLMVPRIAQPATSYGTIPASLGANIRGLNSITLHPGSAEPYAAPGTMRLYSMRFCPYAERAIIYVAKKGIPLEHFFSFVDSSIKIHYLYHIYFSVEVVNVNPEHGPDWFLAKSPLGRVPAFEVNGKVI</sequence>
<evidence type="ECO:0000259" key="2">
    <source>
        <dbReference type="PROSITE" id="PS50404"/>
    </source>
</evidence>
<dbReference type="InterPro" id="IPR036249">
    <property type="entry name" value="Thioredoxin-like_sf"/>
</dbReference>
<name>A0A914R385_PAREQ</name>
<dbReference type="WBParaSite" id="PEQ_0000072301-mRNA-1">
    <property type="protein sequence ID" value="PEQ_0000072301-mRNA-1"/>
    <property type="gene ID" value="PEQ_0000072301"/>
</dbReference>
<dbReference type="InterPro" id="IPR004045">
    <property type="entry name" value="Glutathione_S-Trfase_N"/>
</dbReference>
<dbReference type="Pfam" id="PF13417">
    <property type="entry name" value="GST_N_3"/>
    <property type="match status" value="1"/>
</dbReference>
<dbReference type="SUPFAM" id="SSF52833">
    <property type="entry name" value="Thioredoxin-like"/>
    <property type="match status" value="1"/>
</dbReference>